<protein>
    <recommendedName>
        <fullName evidence="10">Cytochrome b-c1 complex subunit 2, mitochondrial</fullName>
    </recommendedName>
</protein>
<dbReference type="Gene3D" id="3.30.830.10">
    <property type="entry name" value="Metalloenzyme, LuxS/M16 peptidase-like"/>
    <property type="match status" value="2"/>
</dbReference>
<dbReference type="SUPFAM" id="SSF63411">
    <property type="entry name" value="LuxS/MPP-like metallohydrolase"/>
    <property type="match status" value="2"/>
</dbReference>
<feature type="domain" description="Peptidase M16 N-terminal" evidence="11">
    <location>
        <begin position="22"/>
        <end position="146"/>
    </location>
</feature>
<dbReference type="GO" id="GO:0046872">
    <property type="term" value="F:metal ion binding"/>
    <property type="evidence" value="ECO:0007669"/>
    <property type="project" value="InterPro"/>
</dbReference>
<name>A0A6A4GST2_9AGAR</name>
<keyword evidence="4" id="KW-0999">Mitochondrion inner membrane</keyword>
<evidence type="ECO:0000256" key="8">
    <source>
        <dbReference type="ARBA" id="ARBA00023136"/>
    </source>
</evidence>
<sequence length="382" mass="39852">MLVARASSRTVQRVARNFGVKVAAVDNNQPTSSVTFLVKAASRFEPKAGVAHGLKNFAFKSTDKRTVIGTVRESKIYGGVLSASLSRKLPALTAEFLRGDECKYFVDVLTSFVTSSRYTRHELSEVASTNEGFQAVEAAHALAFHSGLGSSLMAPPHNNITVLGTGIDQATLSRLVEKSLSKISTALQLSSSASSYFGGETRLQAHGGPQTMFIGFGSPGAPTPEIAALSAYLSPAPSVKWLQSTLPIAAAIPEGTTVKVVHLPYSDALLFGLLIQGPTGAAVKEAGIAAVQALKTAASGLKAEDLKKAVAKAKFAAASAIDSWKGLVTHWGESSLESALASLNKVSESGFTKTTSALVKAKPVFVAMGDVATLPYINDLGL</sequence>
<dbReference type="Proteomes" id="UP000799118">
    <property type="component" value="Unassembled WGS sequence"/>
</dbReference>
<keyword evidence="8" id="KW-0472">Membrane</keyword>
<evidence type="ECO:0000256" key="5">
    <source>
        <dbReference type="ARBA" id="ARBA00022946"/>
    </source>
</evidence>
<keyword evidence="3" id="KW-0679">Respiratory chain</keyword>
<dbReference type="InterPro" id="IPR011765">
    <property type="entry name" value="Pept_M16_N"/>
</dbReference>
<keyword evidence="13" id="KW-1185">Reference proteome</keyword>
<comment type="subcellular location">
    <subcellularLocation>
        <location evidence="1">Mitochondrion inner membrane</location>
        <topology evidence="1">Peripheral membrane protein</topology>
        <orientation evidence="1">Matrix side</orientation>
    </subcellularLocation>
</comment>
<keyword evidence="6" id="KW-0249">Electron transport</keyword>
<reference evidence="12" key="1">
    <citation type="journal article" date="2019" name="Environ. Microbiol.">
        <title>Fungal ecological strategies reflected in gene transcription - a case study of two litter decomposers.</title>
        <authorList>
            <person name="Barbi F."/>
            <person name="Kohler A."/>
            <person name="Barry K."/>
            <person name="Baskaran P."/>
            <person name="Daum C."/>
            <person name="Fauchery L."/>
            <person name="Ihrmark K."/>
            <person name="Kuo A."/>
            <person name="LaButti K."/>
            <person name="Lipzen A."/>
            <person name="Morin E."/>
            <person name="Grigoriev I.V."/>
            <person name="Henrissat B."/>
            <person name="Lindahl B."/>
            <person name="Martin F."/>
        </authorList>
    </citation>
    <scope>NUCLEOTIDE SEQUENCE</scope>
    <source>
        <strain evidence="12">JB14</strain>
    </source>
</reference>
<evidence type="ECO:0000256" key="7">
    <source>
        <dbReference type="ARBA" id="ARBA00023128"/>
    </source>
</evidence>
<dbReference type="InterPro" id="IPR011249">
    <property type="entry name" value="Metalloenz_LuxS/M16"/>
</dbReference>
<dbReference type="AlphaFoldDB" id="A0A6A4GST2"/>
<dbReference type="GO" id="GO:0005743">
    <property type="term" value="C:mitochondrial inner membrane"/>
    <property type="evidence" value="ECO:0007669"/>
    <property type="project" value="UniProtKB-SubCell"/>
</dbReference>
<keyword evidence="7" id="KW-0496">Mitochondrion</keyword>
<dbReference type="PANTHER" id="PTHR11851:SF209">
    <property type="entry name" value="CYTOCHROME B-C1 COMPLEX SUBUNIT 2, MITOCHONDRIAL"/>
    <property type="match status" value="1"/>
</dbReference>
<evidence type="ECO:0000256" key="9">
    <source>
        <dbReference type="ARBA" id="ARBA00038146"/>
    </source>
</evidence>
<evidence type="ECO:0000313" key="12">
    <source>
        <dbReference type="EMBL" id="KAE9388463.1"/>
    </source>
</evidence>
<proteinExistence type="inferred from homology"/>
<evidence type="ECO:0000256" key="4">
    <source>
        <dbReference type="ARBA" id="ARBA00022792"/>
    </source>
</evidence>
<gene>
    <name evidence="12" type="ORF">BT96DRAFT_1073869</name>
</gene>
<accession>A0A6A4GST2</accession>
<dbReference type="PANTHER" id="PTHR11851">
    <property type="entry name" value="METALLOPROTEASE"/>
    <property type="match status" value="1"/>
</dbReference>
<evidence type="ECO:0000256" key="10">
    <source>
        <dbReference type="ARBA" id="ARBA00040751"/>
    </source>
</evidence>
<evidence type="ECO:0000256" key="3">
    <source>
        <dbReference type="ARBA" id="ARBA00022660"/>
    </source>
</evidence>
<dbReference type="Pfam" id="PF00675">
    <property type="entry name" value="Peptidase_M16"/>
    <property type="match status" value="1"/>
</dbReference>
<keyword evidence="2" id="KW-0813">Transport</keyword>
<organism evidence="12 13">
    <name type="scientific">Gymnopus androsaceus JB14</name>
    <dbReference type="NCBI Taxonomy" id="1447944"/>
    <lineage>
        <taxon>Eukaryota</taxon>
        <taxon>Fungi</taxon>
        <taxon>Dikarya</taxon>
        <taxon>Basidiomycota</taxon>
        <taxon>Agaricomycotina</taxon>
        <taxon>Agaricomycetes</taxon>
        <taxon>Agaricomycetidae</taxon>
        <taxon>Agaricales</taxon>
        <taxon>Marasmiineae</taxon>
        <taxon>Omphalotaceae</taxon>
        <taxon>Gymnopus</taxon>
    </lineage>
</organism>
<evidence type="ECO:0000259" key="11">
    <source>
        <dbReference type="Pfam" id="PF00675"/>
    </source>
</evidence>
<evidence type="ECO:0000256" key="2">
    <source>
        <dbReference type="ARBA" id="ARBA00022448"/>
    </source>
</evidence>
<keyword evidence="5" id="KW-0809">Transit peptide</keyword>
<evidence type="ECO:0000256" key="1">
    <source>
        <dbReference type="ARBA" id="ARBA00004443"/>
    </source>
</evidence>
<dbReference type="InterPro" id="IPR050361">
    <property type="entry name" value="MPP/UQCRC_Complex"/>
</dbReference>
<dbReference type="EMBL" id="ML769742">
    <property type="protein sequence ID" value="KAE9388463.1"/>
    <property type="molecule type" value="Genomic_DNA"/>
</dbReference>
<dbReference type="OrthoDB" id="6369905at2759"/>
<evidence type="ECO:0000313" key="13">
    <source>
        <dbReference type="Proteomes" id="UP000799118"/>
    </source>
</evidence>
<evidence type="ECO:0000256" key="6">
    <source>
        <dbReference type="ARBA" id="ARBA00022982"/>
    </source>
</evidence>
<comment type="similarity">
    <text evidence="9">Belongs to the peptidase M16 family. UQCRC2/QCR2 subfamily.</text>
</comment>